<organism evidence="2 3">
    <name type="scientific">Blautia stercoris</name>
    <dbReference type="NCBI Taxonomy" id="871664"/>
    <lineage>
        <taxon>Bacteria</taxon>
        <taxon>Bacillati</taxon>
        <taxon>Bacillota</taxon>
        <taxon>Clostridia</taxon>
        <taxon>Lachnospirales</taxon>
        <taxon>Lachnospiraceae</taxon>
        <taxon>Blautia</taxon>
    </lineage>
</organism>
<dbReference type="InterPro" id="IPR003709">
    <property type="entry name" value="VanY-like_core_dom"/>
</dbReference>
<keyword evidence="3" id="KW-1185">Reference proteome</keyword>
<dbReference type="EMBL" id="JACRTP010000004">
    <property type="protein sequence ID" value="MBC8628990.1"/>
    <property type="molecule type" value="Genomic_DNA"/>
</dbReference>
<reference evidence="2 3" key="1">
    <citation type="submission" date="2020-08" db="EMBL/GenBank/DDBJ databases">
        <title>Genome public.</title>
        <authorList>
            <person name="Liu C."/>
            <person name="Sun Q."/>
        </authorList>
    </citation>
    <scope>NUCLEOTIDE SEQUENCE [LARGE SCALE GENOMIC DNA]</scope>
    <source>
        <strain evidence="2 3">3_YM_SP_D4_24.mj</strain>
    </source>
</reference>
<dbReference type="InterPro" id="IPR058193">
    <property type="entry name" value="VanY/YodJ_core_dom"/>
</dbReference>
<gene>
    <name evidence="2" type="ORF">H8712_10280</name>
</gene>
<evidence type="ECO:0000259" key="1">
    <source>
        <dbReference type="Pfam" id="PF02557"/>
    </source>
</evidence>
<dbReference type="RefSeq" id="WP_187558784.1">
    <property type="nucleotide sequence ID" value="NZ_JACRTP010000004.1"/>
</dbReference>
<sequence length="187" mass="21290">MYSFSILVNKKNPLNPHYIPSDLIEPDIPFYAPGNDPRRLLQREAAIAAEELFKRAQKEEIHLWGISGYRSYKRQEALFSSANGRPGVAPPGCSEHQTGLALDISCPDENYELEESFAKTKEGCWLARHCALFGFILRYPKNKEEITGFPFEPWHIRYTGIGLASSLTLTGMTLEEYYERGLHLPPK</sequence>
<feature type="domain" description="D-alanyl-D-alanine carboxypeptidase-like core" evidence="1">
    <location>
        <begin position="40"/>
        <end position="160"/>
    </location>
</feature>
<dbReference type="CDD" id="cd14852">
    <property type="entry name" value="LD-carboxypeptidase"/>
    <property type="match status" value="1"/>
</dbReference>
<dbReference type="PANTHER" id="PTHR34385">
    <property type="entry name" value="D-ALANYL-D-ALANINE CARBOXYPEPTIDASE"/>
    <property type="match status" value="1"/>
</dbReference>
<dbReference type="PANTHER" id="PTHR34385:SF1">
    <property type="entry name" value="PEPTIDOGLYCAN L-ALANYL-D-GLUTAMATE ENDOPEPTIDASE CWLK"/>
    <property type="match status" value="1"/>
</dbReference>
<dbReference type="SUPFAM" id="SSF55166">
    <property type="entry name" value="Hedgehog/DD-peptidase"/>
    <property type="match status" value="1"/>
</dbReference>
<dbReference type="InterPro" id="IPR009045">
    <property type="entry name" value="Zn_M74/Hedgehog-like"/>
</dbReference>
<protein>
    <submittedName>
        <fullName evidence="2">M15 family metallopeptidase</fullName>
    </submittedName>
</protein>
<comment type="caution">
    <text evidence="2">The sequence shown here is derived from an EMBL/GenBank/DDBJ whole genome shotgun (WGS) entry which is preliminary data.</text>
</comment>
<accession>A0ABR7PC45</accession>
<evidence type="ECO:0000313" key="3">
    <source>
        <dbReference type="Proteomes" id="UP000661649"/>
    </source>
</evidence>
<dbReference type="Proteomes" id="UP000661649">
    <property type="component" value="Unassembled WGS sequence"/>
</dbReference>
<dbReference type="InterPro" id="IPR052179">
    <property type="entry name" value="DD-CPase-like"/>
</dbReference>
<proteinExistence type="predicted"/>
<dbReference type="Pfam" id="PF02557">
    <property type="entry name" value="VanY"/>
    <property type="match status" value="1"/>
</dbReference>
<name>A0ABR7PC45_9FIRM</name>
<evidence type="ECO:0000313" key="2">
    <source>
        <dbReference type="EMBL" id="MBC8628990.1"/>
    </source>
</evidence>
<dbReference type="Gene3D" id="3.30.1380.10">
    <property type="match status" value="1"/>
</dbReference>